<comment type="caution">
    <text evidence="1">The sequence shown here is derived from an EMBL/GenBank/DDBJ whole genome shotgun (WGS) entry which is preliminary data.</text>
</comment>
<proteinExistence type="predicted"/>
<evidence type="ECO:0000313" key="1">
    <source>
        <dbReference type="EMBL" id="KAA8589894.1"/>
    </source>
</evidence>
<keyword evidence="2" id="KW-1185">Reference proteome</keyword>
<evidence type="ECO:0000313" key="2">
    <source>
        <dbReference type="Proteomes" id="UP000327493"/>
    </source>
</evidence>
<gene>
    <name evidence="1" type="ORF">FQN60_013259</name>
</gene>
<organism evidence="1 2">
    <name type="scientific">Etheostoma spectabile</name>
    <name type="common">orangethroat darter</name>
    <dbReference type="NCBI Taxonomy" id="54343"/>
    <lineage>
        <taxon>Eukaryota</taxon>
        <taxon>Metazoa</taxon>
        <taxon>Chordata</taxon>
        <taxon>Craniata</taxon>
        <taxon>Vertebrata</taxon>
        <taxon>Euteleostomi</taxon>
        <taxon>Actinopterygii</taxon>
        <taxon>Neopterygii</taxon>
        <taxon>Teleostei</taxon>
        <taxon>Neoteleostei</taxon>
        <taxon>Acanthomorphata</taxon>
        <taxon>Eupercaria</taxon>
        <taxon>Perciformes</taxon>
        <taxon>Percoidei</taxon>
        <taxon>Percidae</taxon>
        <taxon>Etheostomatinae</taxon>
        <taxon>Etheostoma</taxon>
    </lineage>
</organism>
<protein>
    <submittedName>
        <fullName evidence="1">Uncharacterized protein</fullName>
    </submittedName>
</protein>
<sequence length="67" mass="7855">TWYICKILYLQRRFCCRIQGRYYNDAESRGRRRLYHPSCAAFIVDASREDGSLDDLSTMSIDIQTVG</sequence>
<feature type="non-terminal residue" evidence="1">
    <location>
        <position position="1"/>
    </location>
</feature>
<accession>A0A5J5D910</accession>
<reference evidence="1 2" key="1">
    <citation type="submission" date="2019-08" db="EMBL/GenBank/DDBJ databases">
        <title>A chromosome-level genome assembly, high-density linkage maps, and genome scans reveal the genomic architecture of hybrid incompatibilities underlying speciation via character displacement in darters (Percidae: Etheostominae).</title>
        <authorList>
            <person name="Moran R.L."/>
            <person name="Catchen J.M."/>
            <person name="Fuller R.C."/>
        </authorList>
    </citation>
    <scope>NUCLEOTIDE SEQUENCE [LARGE SCALE GENOMIC DNA]</scope>
    <source>
        <strain evidence="1">EspeVRDwgs_2016</strain>
        <tissue evidence="1">Muscle</tissue>
    </source>
</reference>
<dbReference type="AlphaFoldDB" id="A0A5J5D910"/>
<dbReference type="EMBL" id="VOFY01000009">
    <property type="protein sequence ID" value="KAA8589894.1"/>
    <property type="molecule type" value="Genomic_DNA"/>
</dbReference>
<name>A0A5J5D910_9PERO</name>
<dbReference type="Proteomes" id="UP000327493">
    <property type="component" value="Chromosome 9"/>
</dbReference>